<dbReference type="SMR" id="A0A3L5TUR7"/>
<protein>
    <recommendedName>
        <fullName evidence="2">Sema domain-containing protein</fullName>
    </recommendedName>
</protein>
<feature type="non-terminal residue" evidence="3">
    <location>
        <position position="1"/>
    </location>
</feature>
<feature type="domain" description="Sema" evidence="2">
    <location>
        <begin position="1"/>
        <end position="142"/>
    </location>
</feature>
<sequence>NKLTITELSNVAYPVNSTNVDFPAEADKINYCQLSKPTIPYCQNHIRFITKKTEDTLFLCGTNADSPKGFALNITDMTYTSSSVPCSNDPFDNFTAIYVKSGNQNGEELMYYTSTLHTESSIQRPIPGTTDYMKGVISDKWM</sequence>
<dbReference type="SUPFAM" id="SSF101912">
    <property type="entry name" value="Sema domain"/>
    <property type="match status" value="1"/>
</dbReference>
<dbReference type="InterPro" id="IPR036352">
    <property type="entry name" value="Semap_dom_sf"/>
</dbReference>
<comment type="caution">
    <text evidence="3">The sequence shown here is derived from an EMBL/GenBank/DDBJ whole genome shotgun (WGS) entry which is preliminary data.</text>
</comment>
<dbReference type="GO" id="GO:0045499">
    <property type="term" value="F:chemorepellent activity"/>
    <property type="evidence" value="ECO:0007669"/>
    <property type="project" value="TreeGrafter"/>
</dbReference>
<dbReference type="InterPro" id="IPR001627">
    <property type="entry name" value="Semap_dom"/>
</dbReference>
<dbReference type="GO" id="GO:0007411">
    <property type="term" value="P:axon guidance"/>
    <property type="evidence" value="ECO:0007669"/>
    <property type="project" value="TreeGrafter"/>
</dbReference>
<comment type="caution">
    <text evidence="1">Lacks conserved residue(s) required for the propagation of feature annotation.</text>
</comment>
<dbReference type="PANTHER" id="PTHR11036:SF127">
    <property type="entry name" value="SEMAPHORIN-1A"/>
    <property type="match status" value="1"/>
</dbReference>
<dbReference type="Proteomes" id="UP000266721">
    <property type="component" value="Unassembled WGS sequence"/>
</dbReference>
<gene>
    <name evidence="3" type="ORF">AM593_05286</name>
</gene>
<accession>A0A3L5TUR7</accession>
<evidence type="ECO:0000259" key="2">
    <source>
        <dbReference type="PROSITE" id="PS51004"/>
    </source>
</evidence>
<keyword evidence="4" id="KW-1185">Reference proteome</keyword>
<dbReference type="GO" id="GO:0030215">
    <property type="term" value="F:semaphorin receptor binding"/>
    <property type="evidence" value="ECO:0007669"/>
    <property type="project" value="InterPro"/>
</dbReference>
<dbReference type="AlphaFoldDB" id="A0A3L5TUR7"/>
<organism evidence="3 4">
    <name type="scientific">Mytilus galloprovincialis</name>
    <name type="common">Mediterranean mussel</name>
    <dbReference type="NCBI Taxonomy" id="29158"/>
    <lineage>
        <taxon>Eukaryota</taxon>
        <taxon>Metazoa</taxon>
        <taxon>Spiralia</taxon>
        <taxon>Lophotrochozoa</taxon>
        <taxon>Mollusca</taxon>
        <taxon>Bivalvia</taxon>
        <taxon>Autobranchia</taxon>
        <taxon>Pteriomorphia</taxon>
        <taxon>Mytilida</taxon>
        <taxon>Mytiloidea</taxon>
        <taxon>Mytilidae</taxon>
        <taxon>Mytilinae</taxon>
        <taxon>Mytilus</taxon>
    </lineage>
</organism>
<name>A0A3L5TUR7_MYTGA</name>
<dbReference type="PANTHER" id="PTHR11036">
    <property type="entry name" value="SEMAPHORIN"/>
    <property type="match status" value="1"/>
</dbReference>
<dbReference type="InterPro" id="IPR027231">
    <property type="entry name" value="Semaphorin"/>
</dbReference>
<dbReference type="GO" id="GO:0005886">
    <property type="term" value="C:plasma membrane"/>
    <property type="evidence" value="ECO:0007669"/>
    <property type="project" value="TreeGrafter"/>
</dbReference>
<dbReference type="GO" id="GO:0030335">
    <property type="term" value="P:positive regulation of cell migration"/>
    <property type="evidence" value="ECO:0007669"/>
    <property type="project" value="TreeGrafter"/>
</dbReference>
<evidence type="ECO:0000313" key="4">
    <source>
        <dbReference type="Proteomes" id="UP000266721"/>
    </source>
</evidence>
<dbReference type="Gene3D" id="2.130.10.10">
    <property type="entry name" value="YVTN repeat-like/Quinoprotein amine dehydrogenase"/>
    <property type="match status" value="1"/>
</dbReference>
<evidence type="ECO:0000256" key="1">
    <source>
        <dbReference type="PROSITE-ProRule" id="PRU00352"/>
    </source>
</evidence>
<evidence type="ECO:0000313" key="3">
    <source>
        <dbReference type="EMBL" id="OPL33691.1"/>
    </source>
</evidence>
<dbReference type="PROSITE" id="PS51004">
    <property type="entry name" value="SEMA"/>
    <property type="match status" value="1"/>
</dbReference>
<dbReference type="GO" id="GO:0071526">
    <property type="term" value="P:semaphorin-plexin signaling pathway"/>
    <property type="evidence" value="ECO:0007669"/>
    <property type="project" value="TreeGrafter"/>
</dbReference>
<feature type="non-terminal residue" evidence="3">
    <location>
        <position position="142"/>
    </location>
</feature>
<reference evidence="3 4" key="1">
    <citation type="journal article" date="2016" name="PLoS ONE">
        <title>A First Insight into the Genome of the Filter-Feeder Mussel Mytilus galloprovincialis.</title>
        <authorList>
            <person name="Murgarella M."/>
            <person name="Puiu D."/>
            <person name="Novoa B."/>
            <person name="Figueras A."/>
            <person name="Posada D."/>
            <person name="Canchaya C."/>
        </authorList>
    </citation>
    <scope>NUCLEOTIDE SEQUENCE [LARGE SCALE GENOMIC DNA]</scope>
    <source>
        <tissue evidence="3">Muscle</tissue>
    </source>
</reference>
<dbReference type="InterPro" id="IPR015943">
    <property type="entry name" value="WD40/YVTN_repeat-like_dom_sf"/>
</dbReference>
<dbReference type="EMBL" id="KV581891">
    <property type="protein sequence ID" value="OPL33691.1"/>
    <property type="molecule type" value="Genomic_DNA"/>
</dbReference>
<proteinExistence type="predicted"/>